<dbReference type="GO" id="GO:0003677">
    <property type="term" value="F:DNA binding"/>
    <property type="evidence" value="ECO:0007669"/>
    <property type="project" value="InterPro"/>
</dbReference>
<sequence length="423" mass="50375">MKRKLNTLKNYNKHLWIKKYFRLWISKSKYNKVYKKDIINALDIKHQEISKIKITNVVNRTLESIQNELFNQQIITIRDFGSLKVVKNKKQLRIVKFTPSKTLKEKMQATEWTGKYWQLKKIKRKKKWLILLLLLLACLLSITATTITIITVTGQTTQRIKKISFNEQRLFIQNLVKDKIYDSFNDFEKDVKENANKQVLVTIEKTSTREKSAFSKIETRIKLVPNEGHEWDENKDDLERSFEQQVLIKNNKIVKKQEVETRLNQILNLSFNNESDLIAKVNKEFADFENIIFKSAFLDQNQQEENNYIFIFGIENDYVWDDQTQDDIEISKQVNLSNKIVSLAKTIKHINQYFEDYIFVSELELDTYISEFNYQIETINISKDNFNMQTSILTLKINLNNDYYWSDETREEVILQIVIKGKE</sequence>
<keyword evidence="1" id="KW-0812">Transmembrane</keyword>
<dbReference type="InterPro" id="IPR010992">
    <property type="entry name" value="IHF-like_DNA-bd_dom_sf"/>
</dbReference>
<dbReference type="Gene3D" id="4.10.520.10">
    <property type="entry name" value="IHF-like DNA-binding proteins"/>
    <property type="match status" value="1"/>
</dbReference>
<evidence type="ECO:0000313" key="2">
    <source>
        <dbReference type="EMBL" id="ATZ21626.1"/>
    </source>
</evidence>
<evidence type="ECO:0000256" key="1">
    <source>
        <dbReference type="SAM" id="Phobius"/>
    </source>
</evidence>
<name>A0A2K8P4J5_9MOLU</name>
<dbReference type="SUPFAM" id="SSF47729">
    <property type="entry name" value="IHF-like DNA-binding proteins"/>
    <property type="match status" value="1"/>
</dbReference>
<dbReference type="Pfam" id="PF00216">
    <property type="entry name" value="Bac_DNA_binding"/>
    <property type="match status" value="1"/>
</dbReference>
<feature type="transmembrane region" description="Helical" evidence="1">
    <location>
        <begin position="128"/>
        <end position="152"/>
    </location>
</feature>
<accession>A0A2K8P4J5</accession>
<dbReference type="Proteomes" id="UP000232223">
    <property type="component" value="Chromosome"/>
</dbReference>
<keyword evidence="1" id="KW-1133">Transmembrane helix</keyword>
<dbReference type="RefSeq" id="WP_100679562.1">
    <property type="nucleotide sequence ID" value="NZ_CP024969.1"/>
</dbReference>
<dbReference type="KEGG" id="mtab:MTABA_v1c04270"/>
<dbReference type="EMBL" id="CP024969">
    <property type="protein sequence ID" value="ATZ21626.1"/>
    <property type="molecule type" value="Genomic_DNA"/>
</dbReference>
<dbReference type="InterPro" id="IPR000119">
    <property type="entry name" value="Hist_DNA-bd"/>
</dbReference>
<dbReference type="AlphaFoldDB" id="A0A2K8P4J5"/>
<keyword evidence="1" id="KW-0472">Membrane</keyword>
<keyword evidence="3" id="KW-1185">Reference proteome</keyword>
<reference evidence="2 3" key="1">
    <citation type="submission" date="2017-11" db="EMBL/GenBank/DDBJ databases">
        <title>Genome sequence of Mesoplasma tabanidae BARC 857 (ATCC 49584).</title>
        <authorList>
            <person name="Lo W.-S."/>
            <person name="Kuo C.-H."/>
        </authorList>
    </citation>
    <scope>NUCLEOTIDE SEQUENCE [LARGE SCALE GENOMIC DNA]</scope>
    <source>
        <strain evidence="2 3">BARC 857</strain>
    </source>
</reference>
<evidence type="ECO:0000313" key="3">
    <source>
        <dbReference type="Proteomes" id="UP000232223"/>
    </source>
</evidence>
<dbReference type="GO" id="GO:0030527">
    <property type="term" value="F:structural constituent of chromatin"/>
    <property type="evidence" value="ECO:0007669"/>
    <property type="project" value="InterPro"/>
</dbReference>
<protein>
    <submittedName>
        <fullName evidence="2">Uncharacterized protein</fullName>
    </submittedName>
</protein>
<organism evidence="2 3">
    <name type="scientific">Mesoplasma tabanidae</name>
    <dbReference type="NCBI Taxonomy" id="219745"/>
    <lineage>
        <taxon>Bacteria</taxon>
        <taxon>Bacillati</taxon>
        <taxon>Mycoplasmatota</taxon>
        <taxon>Mollicutes</taxon>
        <taxon>Entomoplasmatales</taxon>
        <taxon>Entomoplasmataceae</taxon>
        <taxon>Mesoplasma</taxon>
    </lineage>
</organism>
<proteinExistence type="predicted"/>
<gene>
    <name evidence="2" type="ORF">MTABA_v1c04270</name>
</gene>